<feature type="region of interest" description="Disordered" evidence="1">
    <location>
        <begin position="158"/>
        <end position="212"/>
    </location>
</feature>
<dbReference type="AlphaFoldDB" id="A0A1C3P004"/>
<organism evidence="3 4">
    <name type="scientific">Candidatus Protofrankia californiensis</name>
    <dbReference type="NCBI Taxonomy" id="1839754"/>
    <lineage>
        <taxon>Bacteria</taxon>
        <taxon>Bacillati</taxon>
        <taxon>Actinomycetota</taxon>
        <taxon>Actinomycetes</taxon>
        <taxon>Frankiales</taxon>
        <taxon>Frankiaceae</taxon>
        <taxon>Protofrankia</taxon>
    </lineage>
</organism>
<dbReference type="Proteomes" id="UP000199013">
    <property type="component" value="Unassembled WGS sequence"/>
</dbReference>
<feature type="compositionally biased region" description="Basic and acidic residues" evidence="1">
    <location>
        <begin position="164"/>
        <end position="181"/>
    </location>
</feature>
<dbReference type="Pfam" id="PF13546">
    <property type="entry name" value="DDE_5"/>
    <property type="match status" value="1"/>
</dbReference>
<sequence length="228" mass="24785">MLPGPAVPPSLLTLLQVARPCFTAPSFRTFAALVTGLIVQQRRRTVVGMLLGAGLTRLWPHDRAHYFFAKARWSPDQLGLALARLIVERLLPEDAALDVAVDDTLFKQRGRNVYGAAWQHDGCATGAKKTGFGNNWVVLGLLMPLPYLHRPVCLPAHPGPAVAPERRDEQSGAGPRDDRHAPGGLSRTTVPHRGRLSSHTRAGAATDSPYIAPSRYEGNLRARVVSGW</sequence>
<proteinExistence type="predicted"/>
<keyword evidence="4" id="KW-1185">Reference proteome</keyword>
<evidence type="ECO:0000313" key="3">
    <source>
        <dbReference type="EMBL" id="SBW23143.1"/>
    </source>
</evidence>
<reference evidence="4" key="1">
    <citation type="submission" date="2016-02" db="EMBL/GenBank/DDBJ databases">
        <authorList>
            <person name="Wibberg D."/>
        </authorList>
    </citation>
    <scope>NUCLEOTIDE SEQUENCE [LARGE SCALE GENOMIC DNA]</scope>
</reference>
<dbReference type="InterPro" id="IPR038721">
    <property type="entry name" value="IS701-like_DDE_dom"/>
</dbReference>
<evidence type="ECO:0000259" key="2">
    <source>
        <dbReference type="Pfam" id="PF13546"/>
    </source>
</evidence>
<gene>
    <name evidence="3" type="ORF">FDG2_3638</name>
</gene>
<evidence type="ECO:0000256" key="1">
    <source>
        <dbReference type="SAM" id="MobiDB-lite"/>
    </source>
</evidence>
<dbReference type="EMBL" id="FLUV01001527">
    <property type="protein sequence ID" value="SBW23143.1"/>
    <property type="molecule type" value="Genomic_DNA"/>
</dbReference>
<name>A0A1C3P004_9ACTN</name>
<protein>
    <submittedName>
        <fullName evidence="3">Transposase, IS4</fullName>
    </submittedName>
</protein>
<accession>A0A1C3P004</accession>
<feature type="domain" description="Transposase IS701-like DDE" evidence="2">
    <location>
        <begin position="20"/>
        <end position="142"/>
    </location>
</feature>
<evidence type="ECO:0000313" key="4">
    <source>
        <dbReference type="Proteomes" id="UP000199013"/>
    </source>
</evidence>